<dbReference type="AlphaFoldDB" id="A0A1J6ICF8"/>
<evidence type="ECO:0000313" key="3">
    <source>
        <dbReference type="Proteomes" id="UP000182985"/>
    </source>
</evidence>
<gene>
    <name evidence="2" type="ORF">BLA27_01550</name>
</gene>
<name>A0A1J6ICF8_9HYPH</name>
<evidence type="ECO:0000256" key="1">
    <source>
        <dbReference type="SAM" id="Phobius"/>
    </source>
</evidence>
<dbReference type="Pfam" id="PF05437">
    <property type="entry name" value="AzlD"/>
    <property type="match status" value="1"/>
</dbReference>
<protein>
    <submittedName>
        <fullName evidence="2">Branched-chain amino acid transport</fullName>
    </submittedName>
</protein>
<keyword evidence="3" id="KW-1185">Reference proteome</keyword>
<organism evidence="2 3">
    <name type="scientific">Brucella cytisi</name>
    <dbReference type="NCBI Taxonomy" id="407152"/>
    <lineage>
        <taxon>Bacteria</taxon>
        <taxon>Pseudomonadati</taxon>
        <taxon>Pseudomonadota</taxon>
        <taxon>Alphaproteobacteria</taxon>
        <taxon>Hyphomicrobiales</taxon>
        <taxon>Brucellaceae</taxon>
        <taxon>Brucella/Ochrobactrum group</taxon>
        <taxon>Brucella</taxon>
    </lineage>
</organism>
<dbReference type="Proteomes" id="UP000182985">
    <property type="component" value="Unassembled WGS sequence"/>
</dbReference>
<sequence>MNWDSFSTWWWPFLFILLAGALPTYLFRLMGVLVGGRVREDSEVLVFVRCVATALVAGVIAQLILYPNGELANSPLWLRAGSAAAGFAAFLTTGKRLLVGVLVAEILLVIGLLTL</sequence>
<accession>A0A1J6ICF8</accession>
<proteinExistence type="predicted"/>
<feature type="transmembrane region" description="Helical" evidence="1">
    <location>
        <begin position="46"/>
        <end position="64"/>
    </location>
</feature>
<feature type="transmembrane region" description="Helical" evidence="1">
    <location>
        <begin position="97"/>
        <end position="114"/>
    </location>
</feature>
<keyword evidence="1" id="KW-0472">Membrane</keyword>
<keyword evidence="1" id="KW-1133">Transmembrane helix</keyword>
<dbReference type="OrthoDB" id="7855510at2"/>
<evidence type="ECO:0000313" key="2">
    <source>
        <dbReference type="EMBL" id="OIS95462.1"/>
    </source>
</evidence>
<feature type="transmembrane region" description="Helical" evidence="1">
    <location>
        <begin position="12"/>
        <end position="34"/>
    </location>
</feature>
<dbReference type="RefSeq" id="WP_029924658.1">
    <property type="nucleotide sequence ID" value="NZ_JBCAUP010000002.1"/>
</dbReference>
<dbReference type="InterPro" id="IPR008407">
    <property type="entry name" value="Brnchd-chn_aa_trnsp_AzlD"/>
</dbReference>
<comment type="caution">
    <text evidence="2">The sequence shown here is derived from an EMBL/GenBank/DDBJ whole genome shotgun (WGS) entry which is preliminary data.</text>
</comment>
<dbReference type="EMBL" id="MOEC01000001">
    <property type="protein sequence ID" value="OIS95462.1"/>
    <property type="molecule type" value="Genomic_DNA"/>
</dbReference>
<reference evidence="2 3" key="1">
    <citation type="submission" date="2016-10" db="EMBL/GenBank/DDBJ databases">
        <title>The Draft Genome Sequence of the Potato Rhizosphere Bacteria Ochrobactrum sp. IPA7.2.</title>
        <authorList>
            <person name="Gogoleva N.E."/>
            <person name="Khlopko Y.A."/>
            <person name="Burygin G.L."/>
            <person name="Plotnikov A.O."/>
        </authorList>
    </citation>
    <scope>NUCLEOTIDE SEQUENCE [LARGE SCALE GENOMIC DNA]</scope>
    <source>
        <strain evidence="2 3">IPA7.2</strain>
    </source>
</reference>
<keyword evidence="1" id="KW-0812">Transmembrane</keyword>